<protein>
    <recommendedName>
        <fullName evidence="3">DUF4218 domain-containing protein</fullName>
    </recommendedName>
</protein>
<proteinExistence type="predicted"/>
<evidence type="ECO:0000313" key="1">
    <source>
        <dbReference type="EMBL" id="VVC34184.1"/>
    </source>
</evidence>
<dbReference type="EMBL" id="CABPRJ010000986">
    <property type="protein sequence ID" value="VVC34184.1"/>
    <property type="molecule type" value="Genomic_DNA"/>
</dbReference>
<gene>
    <name evidence="1" type="ORF">CINCED_3A013460</name>
</gene>
<keyword evidence="2" id="KW-1185">Reference proteome</keyword>
<organism evidence="1 2">
    <name type="scientific">Cinara cedri</name>
    <dbReference type="NCBI Taxonomy" id="506608"/>
    <lineage>
        <taxon>Eukaryota</taxon>
        <taxon>Metazoa</taxon>
        <taxon>Ecdysozoa</taxon>
        <taxon>Arthropoda</taxon>
        <taxon>Hexapoda</taxon>
        <taxon>Insecta</taxon>
        <taxon>Pterygota</taxon>
        <taxon>Neoptera</taxon>
        <taxon>Paraneoptera</taxon>
        <taxon>Hemiptera</taxon>
        <taxon>Sternorrhyncha</taxon>
        <taxon>Aphidomorpha</taxon>
        <taxon>Aphidoidea</taxon>
        <taxon>Aphididae</taxon>
        <taxon>Lachninae</taxon>
        <taxon>Cinara</taxon>
    </lineage>
</organism>
<reference evidence="1 2" key="1">
    <citation type="submission" date="2019-08" db="EMBL/GenBank/DDBJ databases">
        <authorList>
            <person name="Alioto T."/>
            <person name="Alioto T."/>
            <person name="Gomez Garrido J."/>
        </authorList>
    </citation>
    <scope>NUCLEOTIDE SEQUENCE [LARGE SCALE GENOMIC DNA]</scope>
</reference>
<sequence>MLLVSGVKLLINNITYLSKNEFAETLFKKFISQYPYLYGDHLISYNIHSLLHLPMFVKMHGPLDSFSCFKYENYLQEIKFSIKCSRYALPEIFNRIIEKEKCL</sequence>
<dbReference type="AlphaFoldDB" id="A0A5E4MUT6"/>
<evidence type="ECO:0008006" key="3">
    <source>
        <dbReference type="Google" id="ProtNLM"/>
    </source>
</evidence>
<dbReference type="PANTHER" id="PTHR33053:SF9">
    <property type="entry name" value="AGAP000105-PA"/>
    <property type="match status" value="1"/>
</dbReference>
<dbReference type="PANTHER" id="PTHR33053">
    <property type="entry name" value="PROTEIN, PUTATIVE-RELATED"/>
    <property type="match status" value="1"/>
</dbReference>
<name>A0A5E4MUT6_9HEMI</name>
<accession>A0A5E4MUT6</accession>
<dbReference type="OrthoDB" id="6613079at2759"/>
<dbReference type="Proteomes" id="UP000325440">
    <property type="component" value="Unassembled WGS sequence"/>
</dbReference>
<evidence type="ECO:0000313" key="2">
    <source>
        <dbReference type="Proteomes" id="UP000325440"/>
    </source>
</evidence>